<protein>
    <submittedName>
        <fullName evidence="1">Uncharacterized protein</fullName>
    </submittedName>
</protein>
<accession>A0A7Z7NGH8</accession>
<name>A0A7Z7NGH8_XANCH</name>
<proteinExistence type="predicted"/>
<gene>
    <name evidence="1" type="ORF">XFF6991_310107</name>
</gene>
<comment type="caution">
    <text evidence="1">The sequence shown here is derived from an EMBL/GenBank/DDBJ whole genome shotgun (WGS) entry which is preliminary data.</text>
</comment>
<dbReference type="Proteomes" id="UP000234345">
    <property type="component" value="Unassembled WGS sequence"/>
</dbReference>
<dbReference type="RefSeq" id="WP_099801869.1">
    <property type="nucleotide sequence ID" value="NZ_OCZC01000058.1"/>
</dbReference>
<organism evidence="1 2">
    <name type="scientific">Xanthomonas campestris pv. phaseoli</name>
    <dbReference type="NCBI Taxonomy" id="317013"/>
    <lineage>
        <taxon>Bacteria</taxon>
        <taxon>Pseudomonadati</taxon>
        <taxon>Pseudomonadota</taxon>
        <taxon>Gammaproteobacteria</taxon>
        <taxon>Lysobacterales</taxon>
        <taxon>Lysobacteraceae</taxon>
        <taxon>Xanthomonas</taxon>
    </lineage>
</organism>
<sequence>MASIAVDLNVSLTPQQIAAAFWAMGSDQQVKFLAELDRLAGWQLCYQMAGLVRDIAECETEDHVHALNAFRTMFAHSAGYAEAATDIRSASARSEIEGMVRDAKRAIPSRSHELSRVGGH</sequence>
<dbReference type="AlphaFoldDB" id="A0A7Z7NGH8"/>
<dbReference type="EMBL" id="OCZC01000058">
    <property type="protein sequence ID" value="SOO23937.1"/>
    <property type="molecule type" value="Genomic_DNA"/>
</dbReference>
<evidence type="ECO:0000313" key="2">
    <source>
        <dbReference type="Proteomes" id="UP000234345"/>
    </source>
</evidence>
<evidence type="ECO:0000313" key="1">
    <source>
        <dbReference type="EMBL" id="SOO23937.1"/>
    </source>
</evidence>
<reference evidence="1 2" key="1">
    <citation type="submission" date="2017-10" db="EMBL/GenBank/DDBJ databases">
        <authorList>
            <person name="Regsiter A."/>
            <person name="William W."/>
        </authorList>
    </citation>
    <scope>NUCLEOTIDE SEQUENCE [LARGE SCALE GENOMIC DNA]</scope>
    <source>
        <strain evidence="1 2">CFBP6991</strain>
    </source>
</reference>